<dbReference type="PANTHER" id="PTHR47977">
    <property type="entry name" value="RAS-RELATED PROTEIN RAB"/>
    <property type="match status" value="1"/>
</dbReference>
<feature type="compositionally biased region" description="Polar residues" evidence="4">
    <location>
        <begin position="732"/>
        <end position="741"/>
    </location>
</feature>
<dbReference type="InterPro" id="IPR005225">
    <property type="entry name" value="Small_GTP-bd"/>
</dbReference>
<feature type="compositionally biased region" description="Low complexity" evidence="4">
    <location>
        <begin position="293"/>
        <end position="303"/>
    </location>
</feature>
<dbReference type="RefSeq" id="XP_008283889.1">
    <property type="nucleotide sequence ID" value="XM_008285667.1"/>
</dbReference>
<proteinExistence type="predicted"/>
<feature type="compositionally biased region" description="Basic residues" evidence="4">
    <location>
        <begin position="1096"/>
        <end position="1108"/>
    </location>
</feature>
<name>A0A3B5AQF6_9TELE</name>
<reference evidence="7" key="2">
    <citation type="submission" date="2025-04" db="UniProtKB">
        <authorList>
            <consortium name="RefSeq"/>
        </authorList>
    </citation>
    <scope>IDENTIFICATION</scope>
</reference>
<evidence type="ECO:0000313" key="5">
    <source>
        <dbReference type="Ensembl" id="ENSSPAP00000023693.1"/>
    </source>
</evidence>
<dbReference type="Gene3D" id="3.40.50.300">
    <property type="entry name" value="P-loop containing nucleotide triphosphate hydrolases"/>
    <property type="match status" value="1"/>
</dbReference>
<dbReference type="FunFam" id="3.40.50.300:FF:001129">
    <property type="entry name" value="ras-related protein Rab-44 isoform X2"/>
    <property type="match status" value="1"/>
</dbReference>
<dbReference type="GO" id="GO:0003924">
    <property type="term" value="F:GTPase activity"/>
    <property type="evidence" value="ECO:0007669"/>
    <property type="project" value="InterPro"/>
</dbReference>
<accession>A0A3B5AQF6</accession>
<feature type="compositionally biased region" description="Basic and acidic residues" evidence="4">
    <location>
        <begin position="418"/>
        <end position="431"/>
    </location>
</feature>
<feature type="compositionally biased region" description="Basic and acidic residues" evidence="4">
    <location>
        <begin position="67"/>
        <end position="90"/>
    </location>
</feature>
<dbReference type="Proteomes" id="UP000694891">
    <property type="component" value="Unplaced"/>
</dbReference>
<feature type="compositionally biased region" description="Polar residues" evidence="4">
    <location>
        <begin position="512"/>
        <end position="522"/>
    </location>
</feature>
<evidence type="ECO:0000256" key="3">
    <source>
        <dbReference type="ARBA" id="ARBA00023288"/>
    </source>
</evidence>
<feature type="compositionally biased region" description="Basic and acidic residues" evidence="4">
    <location>
        <begin position="1117"/>
        <end position="1131"/>
    </location>
</feature>
<evidence type="ECO:0000313" key="6">
    <source>
        <dbReference type="Proteomes" id="UP000694891"/>
    </source>
</evidence>
<feature type="region of interest" description="Disordered" evidence="4">
    <location>
        <begin position="1"/>
        <end position="37"/>
    </location>
</feature>
<dbReference type="SMART" id="SM00174">
    <property type="entry name" value="RHO"/>
    <property type="match status" value="1"/>
</dbReference>
<dbReference type="SMART" id="SM00173">
    <property type="entry name" value="RAS"/>
    <property type="match status" value="1"/>
</dbReference>
<dbReference type="Pfam" id="PF00071">
    <property type="entry name" value="Ras"/>
    <property type="match status" value="1"/>
</dbReference>
<protein>
    <submittedName>
        <fullName evidence="5 7">Filaggrin-like</fullName>
    </submittedName>
</protein>
<feature type="compositionally biased region" description="Basic and acidic residues" evidence="4">
    <location>
        <begin position="159"/>
        <end position="176"/>
    </location>
</feature>
<dbReference type="GeneTree" id="ENSGT00940000160379"/>
<feature type="compositionally biased region" description="Basic and acidic residues" evidence="4">
    <location>
        <begin position="1018"/>
        <end position="1043"/>
    </location>
</feature>
<feature type="compositionally biased region" description="Basic and acidic residues" evidence="4">
    <location>
        <begin position="569"/>
        <end position="606"/>
    </location>
</feature>
<keyword evidence="6" id="KW-1185">Reference proteome</keyword>
<feature type="compositionally biased region" description="Polar residues" evidence="4">
    <location>
        <begin position="630"/>
        <end position="647"/>
    </location>
</feature>
<feature type="compositionally biased region" description="Basic and acidic residues" evidence="4">
    <location>
        <begin position="759"/>
        <end position="793"/>
    </location>
</feature>
<dbReference type="PROSITE" id="PS51421">
    <property type="entry name" value="RAS"/>
    <property type="match status" value="1"/>
</dbReference>
<feature type="compositionally biased region" description="Basic and acidic residues" evidence="4">
    <location>
        <begin position="674"/>
        <end position="690"/>
    </location>
</feature>
<keyword evidence="3" id="KW-0449">Lipoprotein</keyword>
<feature type="compositionally biased region" description="Low complexity" evidence="4">
    <location>
        <begin position="238"/>
        <end position="249"/>
    </location>
</feature>
<evidence type="ECO:0000313" key="7">
    <source>
        <dbReference type="RefSeq" id="XP_008283889.1"/>
    </source>
</evidence>
<feature type="region of interest" description="Disordered" evidence="4">
    <location>
        <begin position="56"/>
        <end position="111"/>
    </location>
</feature>
<dbReference type="InterPro" id="IPR050227">
    <property type="entry name" value="Rab"/>
</dbReference>
<feature type="region of interest" description="Disordered" evidence="4">
    <location>
        <begin position="151"/>
        <end position="1188"/>
    </location>
</feature>
<evidence type="ECO:0000256" key="1">
    <source>
        <dbReference type="ARBA" id="ARBA00022741"/>
    </source>
</evidence>
<evidence type="ECO:0000256" key="2">
    <source>
        <dbReference type="ARBA" id="ARBA00023134"/>
    </source>
</evidence>
<feature type="compositionally biased region" description="Basic and acidic residues" evidence="4">
    <location>
        <begin position="545"/>
        <end position="555"/>
    </location>
</feature>
<dbReference type="CDD" id="cd00154">
    <property type="entry name" value="Rab"/>
    <property type="match status" value="1"/>
</dbReference>
<feature type="compositionally biased region" description="Polar residues" evidence="4">
    <location>
        <begin position="1"/>
        <end position="11"/>
    </location>
</feature>
<feature type="compositionally biased region" description="Basic and acidic residues" evidence="4">
    <location>
        <begin position="816"/>
        <end position="832"/>
    </location>
</feature>
<feature type="compositionally biased region" description="Basic and acidic residues" evidence="4">
    <location>
        <begin position="1149"/>
        <end position="1163"/>
    </location>
</feature>
<dbReference type="STRING" id="144197.ENSSPAP00000023693"/>
<feature type="compositionally biased region" description="Low complexity" evidence="4">
    <location>
        <begin position="904"/>
        <end position="923"/>
    </location>
</feature>
<dbReference type="InterPro" id="IPR027417">
    <property type="entry name" value="P-loop_NTPase"/>
</dbReference>
<feature type="compositionally biased region" description="Basic residues" evidence="4">
    <location>
        <begin position="481"/>
        <end position="495"/>
    </location>
</feature>
<feature type="compositionally biased region" description="Basic and acidic residues" evidence="4">
    <location>
        <begin position="620"/>
        <end position="629"/>
    </location>
</feature>
<dbReference type="OrthoDB" id="9989112at2759"/>
<dbReference type="CTD" id="401258"/>
<reference evidence="5" key="1">
    <citation type="submission" date="2023-09" db="UniProtKB">
        <authorList>
            <consortium name="Ensembl"/>
        </authorList>
    </citation>
    <scope>IDENTIFICATION</scope>
</reference>
<dbReference type="Ensembl" id="ENSSPAT00000024073.1">
    <property type="protein sequence ID" value="ENSSPAP00000023693.1"/>
    <property type="gene ID" value="ENSSPAG00000017880.1"/>
</dbReference>
<dbReference type="SMART" id="SM00176">
    <property type="entry name" value="RAN"/>
    <property type="match status" value="1"/>
</dbReference>
<feature type="compositionally biased region" description="Polar residues" evidence="4">
    <location>
        <begin position="1047"/>
        <end position="1095"/>
    </location>
</feature>
<dbReference type="PRINTS" id="PR00449">
    <property type="entry name" value="RASTRNSFRMNG"/>
</dbReference>
<dbReference type="PROSITE" id="PS51419">
    <property type="entry name" value="RAB"/>
    <property type="match status" value="1"/>
</dbReference>
<feature type="compositionally biased region" description="Basic and acidic residues" evidence="4">
    <location>
        <begin position="332"/>
        <end position="347"/>
    </location>
</feature>
<dbReference type="InterPro" id="IPR001806">
    <property type="entry name" value="Small_GTPase"/>
</dbReference>
<feature type="compositionally biased region" description="Low complexity" evidence="4">
    <location>
        <begin position="556"/>
        <end position="566"/>
    </location>
</feature>
<sequence length="1398" mass="152742">MLEGTNKSYAPQNEEENSHADTHACTSELTTSEKHSIPTVDQQVIDLSHCTQMPDEQLLDVSSVTDVESKERDEARHSEDAVKILHEQEIRLPQMPEMPQTDNTSGGVIDDATESTKIFSEASVDRAEIRDTNQSVLAVKSTDDATKDIVFEVSGQGNEADHVHDTEKPQLSDTERLNTAQADVYEIEGQEKDDLKAGTRKTGPQEAGLFSEMEDSESSSQSLQHELHAAFDSQPEQNNTSFNSGGNTSKLGSSQEKSMETMLEGTDKSDSPQIKDAVHVKQNEHFGPLAGISEFSSSSLHSSPAADGQLVESIPSERPDEGLPSVSSSVAENKESDENTELFRQDGRSWGNDLFSESHVEAENAEYPTTTEITAEESSSREHTEVESSVEQSPKKELAASGEQNENFNPFEVTGAKQSEDVVNKEHEELINPKQVQDLLQIDTEPQTLPSEINAPLDSQSQDNPQSIKDETLTAPNPIGSRRKLGSSRRHKGRQQAKEEAVENTRADEASETPSMSLASETARQEELTGLKSPEKIRNTSAVNDDEKLPEKDTSSTDSSAVVTADMSSRSDDDFLESNKDVDDKEEKPVKETENLSHLTGHDTVKMDLMQPTQASVWKDISHHDDSENARPSTVDTSAQEEASQLKNTEDAVGQDVDVQQTNDTIETVGAESSMDKQAKGEAAEKDSTNKVDALQEMNLSHELVSEPVGDVESGISTAMDAPKSQEEKTQSDQSKNLQVKSDQKRRKMGSTRRSQLNRKQEGEADNKGETTESEANARADVRNLDETQDVKELVLTAEVSQNEDAPTLLGAFYKKPKEGEESGSAHDEGHRPGSSSNVIPGRDGLMAPEPSASRSEEAVDPDGKDGERNVDVHVEPSSAETQITPVIAGRDRRSLDQLLPLNTETTAHTGTTGGSSALGVTTESTRNDDERPQSATQDQESKEQKPNTVIEEVQIPEMKNASPNLTPTSRRRKMGSTRRNLGSRTREEGSRQKQDEDNEATETEIIAGGIKTVPGIKETELQLHTEHKEGDPEHQRLLETVEHSQVGESQSAPPAQQTVEENPVSQGQLLETEQLTPSYLPSTSPKKDATSASGSRRRKMGSHRKSRGLQGYGDQTEEREGGLDAQKETDVGNIAEEGGVKASGEESAGLRRISEVDDKKPTSDVISKVGEPPRPASEKTPFQPPRAEAHLGREQFSLAGEPRAAGLKSASYHVVMIGDSSVGKTSFMKRAQTGKFSLDIPASIGLDSCMWTVVVDGKPVVLEIWDTAGQERFRSITRHVFHRAQAFLLMYDITCTESFSAVSYWANCIQESAAEDVTVLLLGNKSDCAKRQVQTEQGEILAKEYRFEFMECSAATGENVVQSLETVARMLNQRIGTTEEAAALQQQAAPRKTSTCC</sequence>
<gene>
    <name evidence="7" type="primary">LOC103360036</name>
</gene>
<feature type="compositionally biased region" description="Basic and acidic residues" evidence="4">
    <location>
        <begin position="523"/>
        <end position="538"/>
    </location>
</feature>
<evidence type="ECO:0000256" key="4">
    <source>
        <dbReference type="SAM" id="MobiDB-lite"/>
    </source>
</evidence>
<feature type="compositionally biased region" description="Basic and acidic residues" evidence="4">
    <location>
        <begin position="496"/>
        <end position="509"/>
    </location>
</feature>
<dbReference type="NCBIfam" id="TIGR00231">
    <property type="entry name" value="small_GTP"/>
    <property type="match status" value="1"/>
</dbReference>
<keyword evidence="1" id="KW-0547">Nucleotide-binding</keyword>
<dbReference type="PROSITE" id="PS51420">
    <property type="entry name" value="RHO"/>
    <property type="match status" value="1"/>
</dbReference>
<dbReference type="SUPFAM" id="SSF52540">
    <property type="entry name" value="P-loop containing nucleoside triphosphate hydrolases"/>
    <property type="match status" value="1"/>
</dbReference>
<feature type="compositionally biased region" description="Basic and acidic residues" evidence="4">
    <location>
        <begin position="855"/>
        <end position="875"/>
    </location>
</feature>
<keyword evidence="2" id="KW-0342">GTP-binding</keyword>
<dbReference type="GO" id="GO:0005525">
    <property type="term" value="F:GTP binding"/>
    <property type="evidence" value="ECO:0007669"/>
    <property type="project" value="UniProtKB-KW"/>
</dbReference>
<feature type="compositionally biased region" description="Polar residues" evidence="4">
    <location>
        <begin position="444"/>
        <end position="467"/>
    </location>
</feature>
<organism evidence="5">
    <name type="scientific">Stegastes partitus</name>
    <name type="common">bicolor damselfish</name>
    <dbReference type="NCBI Taxonomy" id="144197"/>
    <lineage>
        <taxon>Eukaryota</taxon>
        <taxon>Metazoa</taxon>
        <taxon>Chordata</taxon>
        <taxon>Craniata</taxon>
        <taxon>Vertebrata</taxon>
        <taxon>Euteleostomi</taxon>
        <taxon>Actinopterygii</taxon>
        <taxon>Neopterygii</taxon>
        <taxon>Teleostei</taxon>
        <taxon>Neoteleostei</taxon>
        <taxon>Acanthomorphata</taxon>
        <taxon>Ovalentaria</taxon>
        <taxon>Pomacentridae</taxon>
        <taxon>Stegastes</taxon>
    </lineage>
</organism>
<dbReference type="SMART" id="SM00175">
    <property type="entry name" value="RAB"/>
    <property type="match status" value="1"/>
</dbReference>
<feature type="compositionally biased region" description="Basic and acidic residues" evidence="4">
    <location>
        <begin position="985"/>
        <end position="996"/>
    </location>
</feature>